<name>A0A2Z4AP75_9BACT</name>
<evidence type="ECO:0000256" key="4">
    <source>
        <dbReference type="ARBA" id="ARBA00022723"/>
    </source>
</evidence>
<proteinExistence type="inferred from homology"/>
<comment type="similarity">
    <text evidence="2">Belongs to the MsrB Met sulfoxide reductase family.</text>
</comment>
<dbReference type="PANTHER" id="PTHR10173:SF57">
    <property type="entry name" value="PEPTIDE-METHIONINE (R)-S-OXIDE REDUCTASE"/>
    <property type="match status" value="1"/>
</dbReference>
<accession>A0A2Z4AP75</accession>
<reference evidence="9 10" key="1">
    <citation type="submission" date="2018-06" db="EMBL/GenBank/DDBJ databases">
        <title>Draft Genome Sequence of a Novel Marine Bacterium Related to the Verrucomicrobia.</title>
        <authorList>
            <person name="Vosseberg J."/>
            <person name="Martijn J."/>
            <person name="Ettema T.J.G."/>
        </authorList>
    </citation>
    <scope>NUCLEOTIDE SEQUENCE [LARGE SCALE GENOMIC DNA]</scope>
    <source>
        <strain evidence="9">TARA_B100001123</strain>
    </source>
</reference>
<protein>
    <recommendedName>
        <fullName evidence="3">peptide-methionine (R)-S-oxide reductase</fullName>
        <ecNumber evidence="3">1.8.4.12</ecNumber>
    </recommendedName>
</protein>
<dbReference type="EMBL" id="CP029803">
    <property type="protein sequence ID" value="AWT59482.1"/>
    <property type="molecule type" value="Genomic_DNA"/>
</dbReference>
<dbReference type="Gene3D" id="2.170.150.20">
    <property type="entry name" value="Peptide methionine sulfoxide reductase"/>
    <property type="match status" value="1"/>
</dbReference>
<evidence type="ECO:0000256" key="7">
    <source>
        <dbReference type="ARBA" id="ARBA00048488"/>
    </source>
</evidence>
<dbReference type="KEGG" id="mtar:DF168_00672"/>
<gene>
    <name evidence="9" type="primary">msrB</name>
    <name evidence="9" type="ORF">DF168_00672</name>
</gene>
<keyword evidence="5" id="KW-0862">Zinc</keyword>
<dbReference type="GO" id="GO:0006979">
    <property type="term" value="P:response to oxidative stress"/>
    <property type="evidence" value="ECO:0007669"/>
    <property type="project" value="InterPro"/>
</dbReference>
<dbReference type="Pfam" id="PF01641">
    <property type="entry name" value="SelR"/>
    <property type="match status" value="1"/>
</dbReference>
<evidence type="ECO:0000256" key="5">
    <source>
        <dbReference type="ARBA" id="ARBA00022833"/>
    </source>
</evidence>
<keyword evidence="6 9" id="KW-0560">Oxidoreductase</keyword>
<evidence type="ECO:0000313" key="9">
    <source>
        <dbReference type="EMBL" id="AWT59482.1"/>
    </source>
</evidence>
<dbReference type="EC" id="1.8.4.12" evidence="3"/>
<dbReference type="PANTHER" id="PTHR10173">
    <property type="entry name" value="METHIONINE SULFOXIDE REDUCTASE"/>
    <property type="match status" value="1"/>
</dbReference>
<dbReference type="GO" id="GO:0030091">
    <property type="term" value="P:protein repair"/>
    <property type="evidence" value="ECO:0007669"/>
    <property type="project" value="InterPro"/>
</dbReference>
<dbReference type="InterPro" id="IPR002579">
    <property type="entry name" value="Met_Sox_Rdtase_MsrB_dom"/>
</dbReference>
<dbReference type="GO" id="GO:0033743">
    <property type="term" value="F:peptide-methionine (R)-S-oxide reductase activity"/>
    <property type="evidence" value="ECO:0007669"/>
    <property type="project" value="UniProtKB-EC"/>
</dbReference>
<comment type="cofactor">
    <cofactor evidence="1">
        <name>Zn(2+)</name>
        <dbReference type="ChEBI" id="CHEBI:29105"/>
    </cofactor>
</comment>
<sequence>MKSYFNPMLISCAFTFMTDMQAEKETHTPIESIVKSEAEWQQELNSEEYQVLRKEGTERAGTSELLNEKRPGIYTCTGCNLPLFTSLTKFESGTGWPSYHAPIDSRHIGMKVDRKLWATRTEVHCSRCGGHLGHVFKDGPNPTGLRYCINGVALDFIPMKEENIGQKEPDITHRDILD</sequence>
<dbReference type="SUPFAM" id="SSF51316">
    <property type="entry name" value="Mss4-like"/>
    <property type="match status" value="1"/>
</dbReference>
<dbReference type="InterPro" id="IPR028427">
    <property type="entry name" value="Met_Sox_Rdtase_MsrB"/>
</dbReference>
<dbReference type="InterPro" id="IPR011057">
    <property type="entry name" value="Mss4-like_sf"/>
</dbReference>
<evidence type="ECO:0000259" key="8">
    <source>
        <dbReference type="PROSITE" id="PS51790"/>
    </source>
</evidence>
<evidence type="ECO:0000256" key="3">
    <source>
        <dbReference type="ARBA" id="ARBA00012499"/>
    </source>
</evidence>
<dbReference type="AlphaFoldDB" id="A0A2Z4AP75"/>
<dbReference type="NCBIfam" id="TIGR00357">
    <property type="entry name" value="peptide-methionine (R)-S-oxide reductase MsrB"/>
    <property type="match status" value="1"/>
</dbReference>
<feature type="domain" description="MsrB" evidence="8">
    <location>
        <begin position="37"/>
        <end position="159"/>
    </location>
</feature>
<evidence type="ECO:0000256" key="2">
    <source>
        <dbReference type="ARBA" id="ARBA00007174"/>
    </source>
</evidence>
<dbReference type="PROSITE" id="PS51790">
    <property type="entry name" value="MSRB"/>
    <property type="match status" value="1"/>
</dbReference>
<keyword evidence="4" id="KW-0479">Metal-binding</keyword>
<evidence type="ECO:0000313" key="10">
    <source>
        <dbReference type="Proteomes" id="UP000247465"/>
    </source>
</evidence>
<dbReference type="GO" id="GO:0005737">
    <property type="term" value="C:cytoplasm"/>
    <property type="evidence" value="ECO:0007669"/>
    <property type="project" value="TreeGrafter"/>
</dbReference>
<organism evidence="9 10">
    <name type="scientific">Candidatus Moanibacter tarae</name>
    <dbReference type="NCBI Taxonomy" id="2200854"/>
    <lineage>
        <taxon>Bacteria</taxon>
        <taxon>Pseudomonadati</taxon>
        <taxon>Verrucomicrobiota</taxon>
        <taxon>Opitutia</taxon>
        <taxon>Puniceicoccales</taxon>
        <taxon>Puniceicoccales incertae sedis</taxon>
        <taxon>Candidatus Moanibacter</taxon>
    </lineage>
</organism>
<evidence type="ECO:0000256" key="1">
    <source>
        <dbReference type="ARBA" id="ARBA00001947"/>
    </source>
</evidence>
<comment type="catalytic activity">
    <reaction evidence="7">
        <text>L-methionyl-[protein] + [thioredoxin]-disulfide + H2O = L-methionyl-(R)-S-oxide-[protein] + [thioredoxin]-dithiol</text>
        <dbReference type="Rhea" id="RHEA:24164"/>
        <dbReference type="Rhea" id="RHEA-COMP:10698"/>
        <dbReference type="Rhea" id="RHEA-COMP:10700"/>
        <dbReference type="Rhea" id="RHEA-COMP:12313"/>
        <dbReference type="Rhea" id="RHEA-COMP:12314"/>
        <dbReference type="ChEBI" id="CHEBI:15377"/>
        <dbReference type="ChEBI" id="CHEBI:16044"/>
        <dbReference type="ChEBI" id="CHEBI:29950"/>
        <dbReference type="ChEBI" id="CHEBI:45764"/>
        <dbReference type="ChEBI" id="CHEBI:50058"/>
        <dbReference type="EC" id="1.8.4.12"/>
    </reaction>
</comment>
<evidence type="ECO:0000256" key="6">
    <source>
        <dbReference type="ARBA" id="ARBA00023002"/>
    </source>
</evidence>
<dbReference type="GO" id="GO:0046872">
    <property type="term" value="F:metal ion binding"/>
    <property type="evidence" value="ECO:0007669"/>
    <property type="project" value="UniProtKB-KW"/>
</dbReference>
<dbReference type="Proteomes" id="UP000247465">
    <property type="component" value="Chromosome"/>
</dbReference>
<dbReference type="FunFam" id="2.170.150.20:FF:000001">
    <property type="entry name" value="Peptide methionine sulfoxide reductase MsrB"/>
    <property type="match status" value="1"/>
</dbReference>